<dbReference type="OrthoDB" id="428258at2"/>
<evidence type="ECO:0000256" key="1">
    <source>
        <dbReference type="SAM" id="Coils"/>
    </source>
</evidence>
<protein>
    <recommendedName>
        <fullName evidence="4">Uma2 family endonuclease</fullName>
    </recommendedName>
</protein>
<dbReference type="RefSeq" id="WP_104388163.1">
    <property type="nucleotide sequence ID" value="NZ_PGEM01000083.1"/>
</dbReference>
<dbReference type="PANTHER" id="PTHR33352:SF3">
    <property type="entry name" value="SLR1612 PROTEIN"/>
    <property type="match status" value="1"/>
</dbReference>
<evidence type="ECO:0000313" key="2">
    <source>
        <dbReference type="EMBL" id="PPJ63049.1"/>
    </source>
</evidence>
<proteinExistence type="predicted"/>
<dbReference type="PANTHER" id="PTHR33352">
    <property type="entry name" value="SLR1095 PROTEIN"/>
    <property type="match status" value="1"/>
</dbReference>
<accession>A0A2S6CTJ6</accession>
<dbReference type="Proteomes" id="UP000239589">
    <property type="component" value="Unassembled WGS sequence"/>
</dbReference>
<comment type="caution">
    <text evidence="2">The sequence shown here is derived from an EMBL/GenBank/DDBJ whole genome shotgun (WGS) entry which is preliminary data.</text>
</comment>
<evidence type="ECO:0008006" key="4">
    <source>
        <dbReference type="Google" id="ProtNLM"/>
    </source>
</evidence>
<keyword evidence="1" id="KW-0175">Coiled coil</keyword>
<evidence type="ECO:0000313" key="3">
    <source>
        <dbReference type="Proteomes" id="UP000239589"/>
    </source>
</evidence>
<name>A0A2S6CTJ6_9CYAN</name>
<dbReference type="EMBL" id="PGEM01000083">
    <property type="protein sequence ID" value="PPJ63049.1"/>
    <property type="molecule type" value="Genomic_DNA"/>
</dbReference>
<gene>
    <name evidence="2" type="ORF">CUN59_12530</name>
</gene>
<organism evidence="2 3">
    <name type="scientific">Cuspidothrix issatschenkoi CHARLIE-1</name>
    <dbReference type="NCBI Taxonomy" id="2052836"/>
    <lineage>
        <taxon>Bacteria</taxon>
        <taxon>Bacillati</taxon>
        <taxon>Cyanobacteriota</taxon>
        <taxon>Cyanophyceae</taxon>
        <taxon>Nostocales</taxon>
        <taxon>Aphanizomenonaceae</taxon>
        <taxon>Cuspidothrix</taxon>
    </lineage>
</organism>
<feature type="coiled-coil region" evidence="1">
    <location>
        <begin position="33"/>
        <end position="63"/>
    </location>
</feature>
<keyword evidence="3" id="KW-1185">Reference proteome</keyword>
<sequence>MTLVSTEIGLYLGIWEDQLRYFTVEGRLVPTPEEANLEEIRKAENERQRADKLAEKLRSLGVDPDSVN</sequence>
<reference evidence="2 3" key="1">
    <citation type="submission" date="2018-02" db="EMBL/GenBank/DDBJ databases">
        <title>Discovery of a pederin family compound in a non-symbiotic bloom-forming cyanobacterium.</title>
        <authorList>
            <person name="Kust A."/>
            <person name="Mares J."/>
            <person name="Jokela J."/>
            <person name="Urajova P."/>
            <person name="Hajek J."/>
            <person name="Saurav K."/>
            <person name="Voracova K."/>
            <person name="Fewer D.P."/>
            <person name="Haapaniemi E."/>
            <person name="Permi P."/>
            <person name="Rehakova K."/>
            <person name="Sivonen K."/>
            <person name="Hrouzek P."/>
        </authorList>
    </citation>
    <scope>NUCLEOTIDE SEQUENCE [LARGE SCALE GENOMIC DNA]</scope>
    <source>
        <strain evidence="2 3">CHARLIE-1</strain>
    </source>
</reference>
<dbReference type="AlphaFoldDB" id="A0A2S6CTJ6"/>